<feature type="compositionally biased region" description="Polar residues" evidence="1">
    <location>
        <begin position="296"/>
        <end position="312"/>
    </location>
</feature>
<sequence>MVLHQDASQTRDGAAPLEQPEVKEAVDGVLDPNLSTATVVVPIYTGKEVGDEIEMFWKGRTPVDSTDDSIRVTVANKGRPTNFYVEAQYIQPNEGTKVEVSYTVTHANGSTDGSLPLYLSIGQQTPVLGEVQPPVVDGVAKNGVLNLESVPQQGARAMVSPYLGMQLFDVVFIEINDRDYEWGAKSIDTPAQVGQPVEFTIPRDILAGYAGQTIELRSTVIPAKGGKSVSPSLPVLVLEPVGALPKAVVPLATGDGNALDPKTVTGPTIEVVVKPYPGVAERDVIAFTWKNSNDLPPQPFQQSQTAPQNPQKDYSFPVPRAYVDQNIDGSADLFYTVTRGTVTKPSDGLTLWIGNAFQAPAKLDLTGRGYIVAEKTPPTVSDAYCYQRSANFGQAPYTYVSSDPAVVTVDKNTGKVAPVDNGTAIITATDSQKVSRAYPITVSGVRKVYFVSGSANFKGAQAACAAAGLATLTLDEMRQFWRLYYPSAGPVADYLSWLSYPFWTSTNIGAGTAYAYDLNGDSAQGNATGRNQDDYLQVTGIAP</sequence>
<accession>A0A5E4XJI5</accession>
<dbReference type="RefSeq" id="WP_150622126.1">
    <property type="nucleotide sequence ID" value="NZ_CABPSM010000013.1"/>
</dbReference>
<dbReference type="Gene3D" id="2.60.40.1080">
    <property type="match status" value="1"/>
</dbReference>
<dbReference type="Pfam" id="PF02368">
    <property type="entry name" value="Big_2"/>
    <property type="match status" value="1"/>
</dbReference>
<evidence type="ECO:0000259" key="2">
    <source>
        <dbReference type="Pfam" id="PF02368"/>
    </source>
</evidence>
<gene>
    <name evidence="3" type="ORF">PHO31112_03916</name>
</gene>
<evidence type="ECO:0000256" key="1">
    <source>
        <dbReference type="SAM" id="MobiDB-lite"/>
    </source>
</evidence>
<keyword evidence="4" id="KW-1185">Reference proteome</keyword>
<evidence type="ECO:0000313" key="3">
    <source>
        <dbReference type="EMBL" id="VVE36619.1"/>
    </source>
</evidence>
<dbReference type="InterPro" id="IPR008964">
    <property type="entry name" value="Invasin/intimin_cell_adhesion"/>
</dbReference>
<reference evidence="3 4" key="1">
    <citation type="submission" date="2019-08" db="EMBL/GenBank/DDBJ databases">
        <authorList>
            <person name="Peeters C."/>
        </authorList>
    </citation>
    <scope>NUCLEOTIDE SEQUENCE [LARGE SCALE GENOMIC DNA]</scope>
    <source>
        <strain evidence="3 4">LMG 31112</strain>
    </source>
</reference>
<protein>
    <recommendedName>
        <fullName evidence="2">BIG2 domain-containing protein</fullName>
    </recommendedName>
</protein>
<dbReference type="InterPro" id="IPR003343">
    <property type="entry name" value="Big_2"/>
</dbReference>
<proteinExistence type="predicted"/>
<dbReference type="SUPFAM" id="SSF49373">
    <property type="entry name" value="Invasin/intimin cell-adhesion fragments"/>
    <property type="match status" value="1"/>
</dbReference>
<name>A0A5E4XJI5_9BURK</name>
<dbReference type="EMBL" id="CABPSM010000013">
    <property type="protein sequence ID" value="VVE36619.1"/>
    <property type="molecule type" value="Genomic_DNA"/>
</dbReference>
<evidence type="ECO:0000313" key="4">
    <source>
        <dbReference type="Proteomes" id="UP000343317"/>
    </source>
</evidence>
<feature type="region of interest" description="Disordered" evidence="1">
    <location>
        <begin position="296"/>
        <end position="315"/>
    </location>
</feature>
<feature type="domain" description="BIG2" evidence="2">
    <location>
        <begin position="386"/>
        <end position="434"/>
    </location>
</feature>
<dbReference type="Proteomes" id="UP000343317">
    <property type="component" value="Unassembled WGS sequence"/>
</dbReference>
<dbReference type="AlphaFoldDB" id="A0A5E4XJI5"/>
<organism evidence="3 4">
    <name type="scientific">Pandoraea horticolens</name>
    <dbReference type="NCBI Taxonomy" id="2508298"/>
    <lineage>
        <taxon>Bacteria</taxon>
        <taxon>Pseudomonadati</taxon>
        <taxon>Pseudomonadota</taxon>
        <taxon>Betaproteobacteria</taxon>
        <taxon>Burkholderiales</taxon>
        <taxon>Burkholderiaceae</taxon>
        <taxon>Pandoraea</taxon>
    </lineage>
</organism>